<accession>A0A5C8Z891</accession>
<dbReference type="OrthoDB" id="9808398at2"/>
<evidence type="ECO:0000313" key="4">
    <source>
        <dbReference type="Proteomes" id="UP000321764"/>
    </source>
</evidence>
<sequence>MLHTETLGNGPDIIFLHGLFGAGDNWRTVGRALSEQYRVHLIDLPNHGRSDWLEEPELENLASIINQWISDNNIQHYNLLGHSMGGKVAMQMALNAHPGVMEKLVVVDISPKEYPKHHQAIFKALHETDLSQMKDRKSVDDAIAHLVTDTGVRQFLLKSLYKKEGQLAWRFNFKTLEEKYQAVADAPTSSQTYDQPTLFIKGMNSHYISEQDRELILSLFPNAQAKIIEGAGHWPHAEKPAAFLKILSDFLAQST</sequence>
<evidence type="ECO:0000313" key="3">
    <source>
        <dbReference type="EMBL" id="TXR53066.1"/>
    </source>
</evidence>
<reference evidence="3 4" key="1">
    <citation type="submission" date="2019-07" db="EMBL/GenBank/DDBJ databases">
        <title>Reinekea sp. strain SSH23 genome sequencing and assembly.</title>
        <authorList>
            <person name="Kim I."/>
        </authorList>
    </citation>
    <scope>NUCLEOTIDE SEQUENCE [LARGE SCALE GENOMIC DNA]</scope>
    <source>
        <strain evidence="3 4">SSH23</strain>
    </source>
</reference>
<dbReference type="PANTHER" id="PTHR46118">
    <property type="entry name" value="PROTEIN ABHD11"/>
    <property type="match status" value="1"/>
</dbReference>
<organism evidence="3 4">
    <name type="scientific">Reinekea thalattae</name>
    <dbReference type="NCBI Taxonomy" id="2593301"/>
    <lineage>
        <taxon>Bacteria</taxon>
        <taxon>Pseudomonadati</taxon>
        <taxon>Pseudomonadota</taxon>
        <taxon>Gammaproteobacteria</taxon>
        <taxon>Oceanospirillales</taxon>
        <taxon>Saccharospirillaceae</taxon>
        <taxon>Reinekea</taxon>
    </lineage>
</organism>
<evidence type="ECO:0000259" key="2">
    <source>
        <dbReference type="Pfam" id="PF00561"/>
    </source>
</evidence>
<gene>
    <name evidence="3" type="ORF">FME95_00350</name>
</gene>
<comment type="caution">
    <text evidence="3">The sequence shown here is derived from an EMBL/GenBank/DDBJ whole genome shotgun (WGS) entry which is preliminary data.</text>
</comment>
<dbReference type="Gene3D" id="3.40.50.1820">
    <property type="entry name" value="alpha/beta hydrolase"/>
    <property type="match status" value="1"/>
</dbReference>
<dbReference type="PRINTS" id="PR00111">
    <property type="entry name" value="ABHYDROLASE"/>
</dbReference>
<dbReference type="InterPro" id="IPR029058">
    <property type="entry name" value="AB_hydrolase_fold"/>
</dbReference>
<dbReference type="SUPFAM" id="SSF53474">
    <property type="entry name" value="alpha/beta-Hydrolases"/>
    <property type="match status" value="1"/>
</dbReference>
<dbReference type="AlphaFoldDB" id="A0A5C8Z891"/>
<proteinExistence type="predicted"/>
<feature type="domain" description="AB hydrolase-1" evidence="2">
    <location>
        <begin position="13"/>
        <end position="240"/>
    </location>
</feature>
<dbReference type="GO" id="GO:0016787">
    <property type="term" value="F:hydrolase activity"/>
    <property type="evidence" value="ECO:0007669"/>
    <property type="project" value="UniProtKB-KW"/>
</dbReference>
<dbReference type="RefSeq" id="WP_147711961.1">
    <property type="nucleotide sequence ID" value="NZ_VKAD01000001.1"/>
</dbReference>
<evidence type="ECO:0000256" key="1">
    <source>
        <dbReference type="ARBA" id="ARBA00022801"/>
    </source>
</evidence>
<keyword evidence="1 3" id="KW-0378">Hydrolase</keyword>
<dbReference type="Proteomes" id="UP000321764">
    <property type="component" value="Unassembled WGS sequence"/>
</dbReference>
<dbReference type="PANTHER" id="PTHR46118:SF4">
    <property type="entry name" value="PROTEIN ABHD11"/>
    <property type="match status" value="1"/>
</dbReference>
<keyword evidence="4" id="KW-1185">Reference proteome</keyword>
<dbReference type="Pfam" id="PF00561">
    <property type="entry name" value="Abhydrolase_1"/>
    <property type="match status" value="1"/>
</dbReference>
<dbReference type="EMBL" id="VKAD01000001">
    <property type="protein sequence ID" value="TXR53066.1"/>
    <property type="molecule type" value="Genomic_DNA"/>
</dbReference>
<protein>
    <submittedName>
        <fullName evidence="3">Alpha/beta fold hydrolase</fullName>
    </submittedName>
</protein>
<name>A0A5C8Z891_9GAMM</name>
<dbReference type="InterPro" id="IPR000073">
    <property type="entry name" value="AB_hydrolase_1"/>
</dbReference>